<evidence type="ECO:0000256" key="4">
    <source>
        <dbReference type="ARBA" id="ARBA00022989"/>
    </source>
</evidence>
<feature type="transmembrane region" description="Helical" evidence="7">
    <location>
        <begin position="32"/>
        <end position="52"/>
    </location>
</feature>
<feature type="transmembrane region" description="Helical" evidence="7">
    <location>
        <begin position="507"/>
        <end position="540"/>
    </location>
</feature>
<feature type="transmembrane region" description="Helical" evidence="7">
    <location>
        <begin position="191"/>
        <end position="213"/>
    </location>
</feature>
<feature type="transmembrane region" description="Helical" evidence="7">
    <location>
        <begin position="98"/>
        <end position="116"/>
    </location>
</feature>
<evidence type="ECO:0000259" key="8">
    <source>
        <dbReference type="Pfam" id="PF00361"/>
    </source>
</evidence>
<feature type="transmembrane region" description="Helical" evidence="7">
    <location>
        <begin position="151"/>
        <end position="171"/>
    </location>
</feature>
<dbReference type="GO" id="GO:0016491">
    <property type="term" value="F:oxidoreductase activity"/>
    <property type="evidence" value="ECO:0007669"/>
    <property type="project" value="UniProtKB-KW"/>
</dbReference>
<feature type="domain" description="NADH:quinone oxidoreductase/Mrp antiporter transmembrane" evidence="8">
    <location>
        <begin position="122"/>
        <end position="402"/>
    </location>
</feature>
<comment type="subcellular location">
    <subcellularLocation>
        <location evidence="1">Cell membrane</location>
        <topology evidence="1">Multi-pass membrane protein</topology>
    </subcellularLocation>
</comment>
<accession>T1D0U8</accession>
<gene>
    <name evidence="9" type="ORF">B1B_02290</name>
</gene>
<feature type="transmembrane region" description="Helical" evidence="7">
    <location>
        <begin position="410"/>
        <end position="441"/>
    </location>
</feature>
<reference evidence="9" key="2">
    <citation type="journal article" date="2014" name="ISME J.">
        <title>Microbial stratification in low pH oxic and suboxic macroscopic growths along an acid mine drainage.</title>
        <authorList>
            <person name="Mendez-Garcia C."/>
            <person name="Mesa V."/>
            <person name="Sprenger R.R."/>
            <person name="Richter M."/>
            <person name="Diez M.S."/>
            <person name="Solano J."/>
            <person name="Bargiela R."/>
            <person name="Golyshina O.V."/>
            <person name="Manteca A."/>
            <person name="Ramos J.L."/>
            <person name="Gallego J.R."/>
            <person name="Llorente I."/>
            <person name="Martins Dos Santos V.A."/>
            <person name="Jensen O.N."/>
            <person name="Pelaez A.I."/>
            <person name="Sanchez J."/>
            <person name="Ferrer M."/>
        </authorList>
    </citation>
    <scope>NUCLEOTIDE SEQUENCE</scope>
</reference>
<reference evidence="9" key="1">
    <citation type="submission" date="2013-08" db="EMBL/GenBank/DDBJ databases">
        <authorList>
            <person name="Mendez C."/>
            <person name="Richter M."/>
            <person name="Ferrer M."/>
            <person name="Sanchez J."/>
        </authorList>
    </citation>
    <scope>NUCLEOTIDE SEQUENCE</scope>
</reference>
<evidence type="ECO:0000256" key="7">
    <source>
        <dbReference type="SAM" id="Phobius"/>
    </source>
</evidence>
<keyword evidence="9" id="KW-0456">Lyase</keyword>
<feature type="transmembrane region" description="Helical" evidence="7">
    <location>
        <begin position="225"/>
        <end position="248"/>
    </location>
</feature>
<feature type="transmembrane region" description="Helical" evidence="7">
    <location>
        <begin position="462"/>
        <end position="487"/>
    </location>
</feature>
<feature type="transmembrane region" description="Helical" evidence="7">
    <location>
        <begin position="6"/>
        <end position="23"/>
    </location>
</feature>
<feature type="transmembrane region" description="Helical" evidence="7">
    <location>
        <begin position="72"/>
        <end position="91"/>
    </location>
</feature>
<dbReference type="InterPro" id="IPR001750">
    <property type="entry name" value="ND/Mrp_TM"/>
</dbReference>
<keyword evidence="5" id="KW-0560">Oxidoreductase</keyword>
<dbReference type="PANTHER" id="PTHR42682:SF3">
    <property type="entry name" value="FORMATE HYDROGENLYASE SUBUNIT 3-RELATED"/>
    <property type="match status" value="1"/>
</dbReference>
<dbReference type="GO" id="GO:0016829">
    <property type="term" value="F:lyase activity"/>
    <property type="evidence" value="ECO:0007669"/>
    <property type="project" value="UniProtKB-KW"/>
</dbReference>
<evidence type="ECO:0000256" key="5">
    <source>
        <dbReference type="ARBA" id="ARBA00023002"/>
    </source>
</evidence>
<protein>
    <submittedName>
        <fullName evidence="9">Hydrogenase-4 component B / Formate hydrogenlyase subunit</fullName>
    </submittedName>
</protein>
<feature type="transmembrane region" description="Helical" evidence="7">
    <location>
        <begin position="288"/>
        <end position="310"/>
    </location>
</feature>
<evidence type="ECO:0000313" key="9">
    <source>
        <dbReference type="EMBL" id="EQD75134.1"/>
    </source>
</evidence>
<evidence type="ECO:0000256" key="3">
    <source>
        <dbReference type="ARBA" id="ARBA00022692"/>
    </source>
</evidence>
<evidence type="ECO:0000256" key="1">
    <source>
        <dbReference type="ARBA" id="ARBA00004651"/>
    </source>
</evidence>
<keyword evidence="2" id="KW-1003">Cell membrane</keyword>
<evidence type="ECO:0000256" key="6">
    <source>
        <dbReference type="ARBA" id="ARBA00023136"/>
    </source>
</evidence>
<keyword evidence="3 7" id="KW-0812">Transmembrane</keyword>
<feature type="transmembrane region" description="Helical" evidence="7">
    <location>
        <begin position="122"/>
        <end position="139"/>
    </location>
</feature>
<keyword evidence="6 7" id="KW-0472">Membrane</keyword>
<organism evidence="9">
    <name type="scientific">mine drainage metagenome</name>
    <dbReference type="NCBI Taxonomy" id="410659"/>
    <lineage>
        <taxon>unclassified sequences</taxon>
        <taxon>metagenomes</taxon>
        <taxon>ecological metagenomes</taxon>
    </lineage>
</organism>
<dbReference type="PANTHER" id="PTHR42682">
    <property type="entry name" value="HYDROGENASE-4 COMPONENT F"/>
    <property type="match status" value="1"/>
</dbReference>
<dbReference type="AlphaFoldDB" id="T1D0U8"/>
<comment type="caution">
    <text evidence="9">The sequence shown here is derived from an EMBL/GenBank/DDBJ whole genome shotgun (WGS) entry which is preliminary data.</text>
</comment>
<evidence type="ECO:0000256" key="2">
    <source>
        <dbReference type="ARBA" id="ARBA00022475"/>
    </source>
</evidence>
<name>T1D0U8_9ZZZZ</name>
<dbReference type="Pfam" id="PF00361">
    <property type="entry name" value="Proton_antipo_M"/>
    <property type="match status" value="1"/>
</dbReference>
<dbReference type="InterPro" id="IPR052175">
    <property type="entry name" value="ComplexI-like_HydComp"/>
</dbReference>
<feature type="transmembrane region" description="Helical" evidence="7">
    <location>
        <begin position="365"/>
        <end position="390"/>
    </location>
</feature>
<dbReference type="EMBL" id="AUZY01001351">
    <property type="protein sequence ID" value="EQD75134.1"/>
    <property type="molecule type" value="Genomic_DNA"/>
</dbReference>
<proteinExistence type="predicted"/>
<feature type="transmembrane region" description="Helical" evidence="7">
    <location>
        <begin position="260"/>
        <end position="281"/>
    </location>
</feature>
<feature type="transmembrane region" description="Helical" evidence="7">
    <location>
        <begin position="322"/>
        <end position="344"/>
    </location>
</feature>
<sequence>MSPLDGFLAASLLWGAALVLDLARRPRVARGCLVTGVILAALATVASLPHGTGVRIIDWIGPWPIGWRADPAGLWLMLPAWLPAGFAVLSGGRGGRRGFAGGAALALLGALGVLGLQNGPGFLIAWEIMGFGGAMMLLSERQTQESGRDTFFMLALLETGAVALLFAILLLGPSWQFATYGKEWASWGSGMGFVLALLWIAGCGAKLGLLPYYEWYPGAYRSGSGASGALLSGILLNIAYFALGRALLNWVGVTPWLADLGIVLLALAIVTAVLTGLYAFQQDDWPKLLAFSSAENAAIAAAALGAALIFRGYGQDQLAALAWIVGLVQLMGHSLAKGALFFSSDMAHHLTGSDQIRPDALFRKAPWTLGIGALCAVMSLAALPPTIGFVSEWYLFQILFHDFVISGAGARIALTLAGAGLALTAAIALATMVKLFGVGLLGLPASEKGRDPSESMRRLPRILRPAILVTGLAVPVFAVSLIGWLPLMQSAASPILDGRSIALVHHWLLIPLSTGFAFISPALLVIVWPLLALIPVALLITGMRHFKIRRTPLWCGGDGSAAHAGATTAFAFSNALRVFYSFVYRPRNAVRRTFGEKPYFLKELNFDYSHAPVFGPLLFQPATAGVRCLAERLRFLQNGRMSAYLAYIGLMFLVIFALVLVWSAL</sequence>
<feature type="transmembrane region" description="Helical" evidence="7">
    <location>
        <begin position="644"/>
        <end position="664"/>
    </location>
</feature>
<dbReference type="GO" id="GO:0005886">
    <property type="term" value="C:plasma membrane"/>
    <property type="evidence" value="ECO:0007669"/>
    <property type="project" value="UniProtKB-SubCell"/>
</dbReference>
<keyword evidence="4 7" id="KW-1133">Transmembrane helix</keyword>